<dbReference type="EMBL" id="BTGU01000001">
    <property type="protein sequence ID" value="GMN25176.1"/>
    <property type="molecule type" value="Genomic_DNA"/>
</dbReference>
<feature type="region of interest" description="Disordered" evidence="2">
    <location>
        <begin position="1"/>
        <end position="46"/>
    </location>
</feature>
<dbReference type="AlphaFoldDB" id="A0AA87ZJ40"/>
<name>A0AA87ZJ40_FICCA</name>
<evidence type="ECO:0000313" key="3">
    <source>
        <dbReference type="EMBL" id="GMN25176.1"/>
    </source>
</evidence>
<evidence type="ECO:0000256" key="2">
    <source>
        <dbReference type="SAM" id="MobiDB-lite"/>
    </source>
</evidence>
<reference evidence="3" key="1">
    <citation type="submission" date="2023-07" db="EMBL/GenBank/DDBJ databases">
        <title>draft genome sequence of fig (Ficus carica).</title>
        <authorList>
            <person name="Takahashi T."/>
            <person name="Nishimura K."/>
        </authorList>
    </citation>
    <scope>NUCLEOTIDE SEQUENCE</scope>
</reference>
<organism evidence="3 4">
    <name type="scientific">Ficus carica</name>
    <name type="common">Common fig</name>
    <dbReference type="NCBI Taxonomy" id="3494"/>
    <lineage>
        <taxon>Eukaryota</taxon>
        <taxon>Viridiplantae</taxon>
        <taxon>Streptophyta</taxon>
        <taxon>Embryophyta</taxon>
        <taxon>Tracheophyta</taxon>
        <taxon>Spermatophyta</taxon>
        <taxon>Magnoliopsida</taxon>
        <taxon>eudicotyledons</taxon>
        <taxon>Gunneridae</taxon>
        <taxon>Pentapetalae</taxon>
        <taxon>rosids</taxon>
        <taxon>fabids</taxon>
        <taxon>Rosales</taxon>
        <taxon>Moraceae</taxon>
        <taxon>Ficeae</taxon>
        <taxon>Ficus</taxon>
    </lineage>
</organism>
<evidence type="ECO:0000256" key="1">
    <source>
        <dbReference type="SAM" id="Coils"/>
    </source>
</evidence>
<comment type="caution">
    <text evidence="3">The sequence shown here is derived from an EMBL/GenBank/DDBJ whole genome shotgun (WGS) entry which is preliminary data.</text>
</comment>
<keyword evidence="4" id="KW-1185">Reference proteome</keyword>
<feature type="compositionally biased region" description="Basic and acidic residues" evidence="2">
    <location>
        <begin position="9"/>
        <end position="19"/>
    </location>
</feature>
<sequence length="680" mass="77619">MAKKKVTHQSKDHHNEPKQQESAAQNPPNSVTDSTTTAVAMDDSSEKLQSLKSLNARLLKETFEGRQQIDSLVQAKESLQAELTQSGLEKKVLETELNRASEENLGLELEKGVFGVFVEAQMGQMMREKVERARSEKESEIGSLKREVSELLGGLENEKEKLREMEERERLLKEEVEKLRVQYKGIVKEKEERERVVEGLKKEKVLAGRNLAESERSVAKLKSENEKIAGVKNEVERIKSGLEVKIGVLEKEVGQKNMIVSGLRGEVEALRGKISELDKSFGEGKKEAERKLAESERLVEKFKSEKEKNLSEKNEAERIKSELEEQIGVLEKEVEQKNETVSDLRGEVEVMRAKILEMEGFIGEGMKEMELEVKSLKEEKDEKENNIEKLHSQLYEVEAALKMKVVEANNKELRIEELIRKKNEIEGEKVHQENEIVALHNEVGELRDTLFALRNSCRDYEENNKQLLSELGNCKDAFDRVTLEKNEAQKAFTKERKNVDNLKLVISEKEKSIQEIADELRALRGKQENLLDNAKATESRLESLEKERDSAQKSLLEAQSRVEEWRAKVESAGVNHERALIMLKKTASMILSPQSEQGKREVVNNEQKLEEEVRPYAAELEAIQNAFRNKDKIVEDMKEQVESLKRSEAEAHKRKSFWTLVSSATTIFAAASVAYVAKGR</sequence>
<protein>
    <submittedName>
        <fullName evidence="3">Uncharacterized protein</fullName>
    </submittedName>
</protein>
<dbReference type="Proteomes" id="UP001187192">
    <property type="component" value="Unassembled WGS sequence"/>
</dbReference>
<dbReference type="Gramene" id="FCD_00001130-RA">
    <property type="protein sequence ID" value="FCD_00001130-RA:cds"/>
    <property type="gene ID" value="FCD_00001130"/>
</dbReference>
<accession>A0AA87ZJ40</accession>
<proteinExistence type="predicted"/>
<feature type="coiled-coil region" evidence="1">
    <location>
        <begin position="285"/>
        <end position="568"/>
    </location>
</feature>
<keyword evidence="1" id="KW-0175">Coiled coil</keyword>
<feature type="compositionally biased region" description="Polar residues" evidence="2">
    <location>
        <begin position="20"/>
        <end position="38"/>
    </location>
</feature>
<evidence type="ECO:0000313" key="4">
    <source>
        <dbReference type="Proteomes" id="UP001187192"/>
    </source>
</evidence>
<feature type="coiled-coil region" evidence="1">
    <location>
        <begin position="620"/>
        <end position="654"/>
    </location>
</feature>
<gene>
    <name evidence="3" type="ORF">TIFTF001_000838</name>
</gene>